<name>A0A1Y0EJ16_9BURK</name>
<reference evidence="3 4" key="1">
    <citation type="submission" date="2017-05" db="EMBL/GenBank/DDBJ databases">
        <authorList>
            <person name="Song R."/>
            <person name="Chenine A.L."/>
            <person name="Ruprecht R.M."/>
        </authorList>
    </citation>
    <scope>NUCLEOTIDE SEQUENCE [LARGE SCALE GENOMIC DNA]</scope>
    <source>
        <strain evidence="3 4">DSM 26136</strain>
    </source>
</reference>
<sequence>MKPHGTPQARGRVLHVGKFFPPDRGGIESYLADLMAQQQAMGLEVAALVHGTPRPDDPPWLIRVPVQAEVVYAPIALGMVLALRRALRQFQPDVLHLHMPNLAVFWALFLHHAMAVPWVVHWHSDVMVNPKRLLLNLAYRFYEPFERRMLRGAQAVIATSPAYLRHSQTLWPWRGKAVAIPLGLRRLPGTAEPVAGVPACDRPFRVLSIGRLAHYKGFGVLIDAVAQCPGVVLRIVGDGELRAVLAQQIQALPQADARERIQLLGAVDDAQKWRELAACDLFALASTEKSEAFGLVVLEAMQFGKPCLVSQLSGSGLPWLLDTAQAGMTAPVGEVAAWRDAVFAMAAAWRAHVCDEASDAAARWRRWVSQAHQAAHGDFSMQTNARSVMAVYERLWPEWLEAERPLLAVMRAGPSAAEGLDAQVRGLRAIGFDVLVIDEGLGAATVRLVQAAGAEVLRTPLPQEAWGSLQLGLRWARVRRYAQVLTLSAGQVAPADIDLLRRQPQHDVVIASRGRRLPRRLAWSWFRGLTGLNVRDLSSPVRLYGREAVAVLASREATMLAHEDLGSLLLLQRSRLSMVEVEVPGLRLSPDTGWRSWWRGARDLMAGTVLGLSRIDTPPWRPRTAEHTPVTLDRP</sequence>
<accession>A0A1Y0EJ16</accession>
<organism evidence="3 4">
    <name type="scientific">Comamonas serinivorans</name>
    <dbReference type="NCBI Taxonomy" id="1082851"/>
    <lineage>
        <taxon>Bacteria</taxon>
        <taxon>Pseudomonadati</taxon>
        <taxon>Pseudomonadota</taxon>
        <taxon>Betaproteobacteria</taxon>
        <taxon>Burkholderiales</taxon>
        <taxon>Comamonadaceae</taxon>
        <taxon>Comamonas</taxon>
    </lineage>
</organism>
<evidence type="ECO:0000313" key="4">
    <source>
        <dbReference type="Proteomes" id="UP000196138"/>
    </source>
</evidence>
<dbReference type="Pfam" id="PF13579">
    <property type="entry name" value="Glyco_trans_4_4"/>
    <property type="match status" value="1"/>
</dbReference>
<dbReference type="Pfam" id="PF00534">
    <property type="entry name" value="Glycos_transf_1"/>
    <property type="match status" value="1"/>
</dbReference>
<gene>
    <name evidence="3" type="ORF">CCO03_02080</name>
</gene>
<evidence type="ECO:0008006" key="5">
    <source>
        <dbReference type="Google" id="ProtNLM"/>
    </source>
</evidence>
<feature type="domain" description="Glycosyl transferase family 1" evidence="1">
    <location>
        <begin position="203"/>
        <end position="338"/>
    </location>
</feature>
<dbReference type="GO" id="GO:0016758">
    <property type="term" value="F:hexosyltransferase activity"/>
    <property type="evidence" value="ECO:0007669"/>
    <property type="project" value="TreeGrafter"/>
</dbReference>
<dbReference type="InterPro" id="IPR028098">
    <property type="entry name" value="Glyco_trans_4-like_N"/>
</dbReference>
<dbReference type="InterPro" id="IPR050194">
    <property type="entry name" value="Glycosyltransferase_grp1"/>
</dbReference>
<dbReference type="PANTHER" id="PTHR45947">
    <property type="entry name" value="SULFOQUINOVOSYL TRANSFERASE SQD2"/>
    <property type="match status" value="1"/>
</dbReference>
<dbReference type="Gene3D" id="3.40.50.2000">
    <property type="entry name" value="Glycogen Phosphorylase B"/>
    <property type="match status" value="2"/>
</dbReference>
<evidence type="ECO:0000259" key="2">
    <source>
        <dbReference type="Pfam" id="PF13579"/>
    </source>
</evidence>
<protein>
    <recommendedName>
        <fullName evidence="5">Glycosyl transferase family 1</fullName>
    </recommendedName>
</protein>
<proteinExistence type="predicted"/>
<dbReference type="Proteomes" id="UP000196138">
    <property type="component" value="Chromosome"/>
</dbReference>
<dbReference type="EMBL" id="CP021455">
    <property type="protein sequence ID" value="ARU03635.1"/>
    <property type="molecule type" value="Genomic_DNA"/>
</dbReference>
<keyword evidence="4" id="KW-1185">Reference proteome</keyword>
<evidence type="ECO:0000259" key="1">
    <source>
        <dbReference type="Pfam" id="PF00534"/>
    </source>
</evidence>
<dbReference type="SUPFAM" id="SSF53756">
    <property type="entry name" value="UDP-Glycosyltransferase/glycogen phosphorylase"/>
    <property type="match status" value="1"/>
</dbReference>
<dbReference type="OrthoDB" id="9802525at2"/>
<dbReference type="RefSeq" id="WP_087276614.1">
    <property type="nucleotide sequence ID" value="NZ_CP021455.1"/>
</dbReference>
<dbReference type="AlphaFoldDB" id="A0A1Y0EJ16"/>
<dbReference type="KEGG" id="cser:CCO03_02080"/>
<dbReference type="InterPro" id="IPR001296">
    <property type="entry name" value="Glyco_trans_1"/>
</dbReference>
<feature type="domain" description="Glycosyltransferase subfamily 4-like N-terminal" evidence="2">
    <location>
        <begin position="25"/>
        <end position="183"/>
    </location>
</feature>
<evidence type="ECO:0000313" key="3">
    <source>
        <dbReference type="EMBL" id="ARU03635.1"/>
    </source>
</evidence>
<dbReference type="PANTHER" id="PTHR45947:SF3">
    <property type="entry name" value="SULFOQUINOVOSYL TRANSFERASE SQD2"/>
    <property type="match status" value="1"/>
</dbReference>